<name>A0A7L7SU45_9CAUD</name>
<reference evidence="1 2" key="1">
    <citation type="submission" date="2020-08" db="EMBL/GenBank/DDBJ databases">
        <authorList>
            <person name="Canfield G.S."/>
            <person name="Duerkop B.A."/>
        </authorList>
    </citation>
    <scope>NUCLEOTIDE SEQUENCE [LARGE SCALE GENOMIC DNA]</scope>
</reference>
<accession>A0A7L7SU45</accession>
<proteinExistence type="predicted"/>
<sequence>MYILLKDLLKNAEGNFLYLTLDNSVCVFSSKDEAIMKYGDKEVINIDTCVNNFGASLVVKVKTHNDVELERKMTKRIESQVELLEGWRSVTSDVMFKLLVNNYIEGFTDALYILGLDYSNLLKDVEKIKKGDIIEK</sequence>
<evidence type="ECO:0000313" key="1">
    <source>
        <dbReference type="EMBL" id="QOC57564.1"/>
    </source>
</evidence>
<gene>
    <name evidence="1" type="ORF">phi9183_ORF071</name>
</gene>
<organism evidence="1 2">
    <name type="scientific">Enterococcus phage 9183</name>
    <dbReference type="NCBI Taxonomy" id="2763102"/>
    <lineage>
        <taxon>Viruses</taxon>
        <taxon>Duplodnaviria</taxon>
        <taxon>Heunggongvirae</taxon>
        <taxon>Uroviricota</taxon>
        <taxon>Caudoviricetes</taxon>
        <taxon>Andrewesvirinae</taxon>
        <taxon>Denvervirus</taxon>
        <taxon>Denvervirus dv9183</taxon>
    </lineage>
</organism>
<evidence type="ECO:0000313" key="2">
    <source>
        <dbReference type="Proteomes" id="UP000516647"/>
    </source>
</evidence>
<keyword evidence="2" id="KW-1185">Reference proteome</keyword>
<dbReference type="Proteomes" id="UP000516647">
    <property type="component" value="Segment"/>
</dbReference>
<protein>
    <submittedName>
        <fullName evidence="1">Uncharacterized protein</fullName>
    </submittedName>
</protein>
<dbReference type="EMBL" id="MT939241">
    <property type="protein sequence ID" value="QOC57564.1"/>
    <property type="molecule type" value="Genomic_DNA"/>
</dbReference>